<proteinExistence type="predicted"/>
<protein>
    <submittedName>
        <fullName evidence="2">Uncharacterized protein</fullName>
    </submittedName>
</protein>
<dbReference type="EMBL" id="AP021906">
    <property type="protein sequence ID" value="BBP92660.1"/>
    <property type="molecule type" value="Genomic_DNA"/>
</dbReference>
<sequence length="193" mass="21523">MEDITGTQIRQKLSMPQKKKVLKYNNQLISATYYSSNGGYTEASEEEVWGNALPYLVAKKDPKDPVNPWTLKLSKKQLGTTLTASTAASEWSKAKETNAADLAGLKSWLLKNKETAASDMKIASISSLTFSGENKRPACEDGIDQTDIPSEKQNRHIFGKQKHNGKYEDDRVSISHGRNKGEKHVCVSQKKYK</sequence>
<dbReference type="Proteomes" id="UP000464658">
    <property type="component" value="Chromosome"/>
</dbReference>
<accession>A0A5S9MGP3</accession>
<evidence type="ECO:0000313" key="2">
    <source>
        <dbReference type="EMBL" id="BBP92660.1"/>
    </source>
</evidence>
<gene>
    <name evidence="2" type="ORF">BsIDN1_62780</name>
</gene>
<feature type="compositionally biased region" description="Basic residues" evidence="1">
    <location>
        <begin position="155"/>
        <end position="164"/>
    </location>
</feature>
<feature type="region of interest" description="Disordered" evidence="1">
    <location>
        <begin position="135"/>
        <end position="193"/>
    </location>
</feature>
<name>A0A5S9MGP3_BACIA</name>
<evidence type="ECO:0000256" key="1">
    <source>
        <dbReference type="SAM" id="MobiDB-lite"/>
    </source>
</evidence>
<evidence type="ECO:0000313" key="3">
    <source>
        <dbReference type="Proteomes" id="UP000464658"/>
    </source>
</evidence>
<feature type="compositionally biased region" description="Basic and acidic residues" evidence="1">
    <location>
        <begin position="165"/>
        <end position="185"/>
    </location>
</feature>
<reference evidence="2 3" key="1">
    <citation type="submission" date="2019-12" db="EMBL/GenBank/DDBJ databases">
        <title>Full genome sequence of a Bacillus safensis strain isolated from commercially available natto in Indonesia.</title>
        <authorList>
            <person name="Yoshida M."/>
            <person name="Uomi M."/>
            <person name="Waturangi D."/>
            <person name="Ekaputri J.J."/>
            <person name="Setiamarga D.H.E."/>
        </authorList>
    </citation>
    <scope>NUCLEOTIDE SEQUENCE [LARGE SCALE GENOMIC DNA]</scope>
    <source>
        <strain evidence="2 3">IDN1</strain>
    </source>
</reference>
<organism evidence="2 3">
    <name type="scientific">Bacillus safensis</name>
    <dbReference type="NCBI Taxonomy" id="561879"/>
    <lineage>
        <taxon>Bacteria</taxon>
        <taxon>Bacillati</taxon>
        <taxon>Bacillota</taxon>
        <taxon>Bacilli</taxon>
        <taxon>Bacillales</taxon>
        <taxon>Bacillaceae</taxon>
        <taxon>Bacillus</taxon>
    </lineage>
</organism>
<dbReference type="AlphaFoldDB" id="A0A5S9MGP3"/>